<gene>
    <name evidence="11" type="ORF">EPICR_50115</name>
</gene>
<evidence type="ECO:0000256" key="1">
    <source>
        <dbReference type="ARBA" id="ARBA00001947"/>
    </source>
</evidence>
<dbReference type="Pfam" id="PF13432">
    <property type="entry name" value="TPR_16"/>
    <property type="match status" value="1"/>
</dbReference>
<dbReference type="GO" id="GO:0016020">
    <property type="term" value="C:membrane"/>
    <property type="evidence" value="ECO:0007669"/>
    <property type="project" value="TreeGrafter"/>
</dbReference>
<dbReference type="Gene3D" id="3.30.2010.10">
    <property type="entry name" value="Metalloproteases ('zincins'), catalytic domain"/>
    <property type="match status" value="1"/>
</dbReference>
<feature type="domain" description="Peptidase M48" evidence="10">
    <location>
        <begin position="75"/>
        <end position="248"/>
    </location>
</feature>
<sequence>MTLIRKKMAGALAGIFVCAALTVLAAPGLSMAITAGEEEKIAEKFLKIVKAHFEIIDDPFIADYISGTGNKILSTFPKKAFDYHFYVIKENSYNAFAMPAGHIFINSGLIAAMENENELAGILSHEIAHVQLRHISQSIERGSKVSLLTAAGLLAGIFLGPGMGAAASNALAVGSLAAGHSIMLAHSREHEVQADQIGLKYLMKAGYSGAGLLTILKKMRDKTWFGPDHIPVYLTTHPAVKDRMAYIETQMKRRPVLKTRPDHPDFEKAKTRIAALYGDARLALNRFKNDTRKDPQNPMALYGYGLALAESGQNAQAEGFFLKALGERPFEPDILTDLGRVYYLQGDYGQALSALEGALAIRPGHIQALFFLARTRMAMKDYDAALDAVETVADRRPDYQNVLYLLGKTHGKKGDMGNAHYWLGLHHRKKEEWKTAIFHLKRALAGDFSAAKKEKIQKMIADASKKKRERERELEEEEERKKYQTWSKQRNFMVKVPRPWVADRRDVE</sequence>
<feature type="signal peptide" evidence="9">
    <location>
        <begin position="1"/>
        <end position="25"/>
    </location>
</feature>
<keyword evidence="9" id="KW-0732">Signal</keyword>
<evidence type="ECO:0000256" key="3">
    <source>
        <dbReference type="ARBA" id="ARBA00022723"/>
    </source>
</evidence>
<dbReference type="SUPFAM" id="SSF48452">
    <property type="entry name" value="TPR-like"/>
    <property type="match status" value="1"/>
</dbReference>
<name>A0A484HHT5_9BACT</name>
<dbReference type="Pfam" id="PF14559">
    <property type="entry name" value="TPR_19"/>
    <property type="match status" value="1"/>
</dbReference>
<evidence type="ECO:0000256" key="7">
    <source>
        <dbReference type="PROSITE-ProRule" id="PRU00339"/>
    </source>
</evidence>
<keyword evidence="7" id="KW-0802">TPR repeat</keyword>
<dbReference type="InterPro" id="IPR011990">
    <property type="entry name" value="TPR-like_helical_dom_sf"/>
</dbReference>
<proteinExistence type="predicted"/>
<dbReference type="InterPro" id="IPR051156">
    <property type="entry name" value="Mito/Outer_Membr_Metalloprot"/>
</dbReference>
<accession>A0A484HHT5</accession>
<dbReference type="PROSITE" id="PS50005">
    <property type="entry name" value="TPR"/>
    <property type="match status" value="1"/>
</dbReference>
<reference evidence="11" key="1">
    <citation type="submission" date="2019-01" db="EMBL/GenBank/DDBJ databases">
        <authorList>
            <consortium name="Genoscope - CEA"/>
            <person name="William W."/>
        </authorList>
    </citation>
    <scope>NUCLEOTIDE SEQUENCE</scope>
    <source>
        <strain evidence="11">CR-1</strain>
    </source>
</reference>
<evidence type="ECO:0000256" key="2">
    <source>
        <dbReference type="ARBA" id="ARBA00022670"/>
    </source>
</evidence>
<comment type="cofactor">
    <cofactor evidence="1">
        <name>Zn(2+)</name>
        <dbReference type="ChEBI" id="CHEBI:29105"/>
    </cofactor>
</comment>
<dbReference type="Gene3D" id="1.25.40.10">
    <property type="entry name" value="Tetratricopeptide repeat domain"/>
    <property type="match status" value="1"/>
</dbReference>
<feature type="chain" id="PRO_5019734767" description="Peptidase M48 domain-containing protein" evidence="9">
    <location>
        <begin position="26"/>
        <end position="508"/>
    </location>
</feature>
<evidence type="ECO:0000256" key="6">
    <source>
        <dbReference type="ARBA" id="ARBA00023049"/>
    </source>
</evidence>
<evidence type="ECO:0000256" key="8">
    <source>
        <dbReference type="SAM" id="MobiDB-lite"/>
    </source>
</evidence>
<dbReference type="EMBL" id="CAACVI010000045">
    <property type="protein sequence ID" value="VEN74839.1"/>
    <property type="molecule type" value="Genomic_DNA"/>
</dbReference>
<evidence type="ECO:0000313" key="11">
    <source>
        <dbReference type="EMBL" id="VEN74839.1"/>
    </source>
</evidence>
<feature type="region of interest" description="Disordered" evidence="8">
    <location>
        <begin position="462"/>
        <end position="481"/>
    </location>
</feature>
<dbReference type="PANTHER" id="PTHR22726">
    <property type="entry name" value="METALLOENDOPEPTIDASE OMA1"/>
    <property type="match status" value="1"/>
</dbReference>
<dbReference type="CDD" id="cd07333">
    <property type="entry name" value="M48C_bepA_like"/>
    <property type="match status" value="1"/>
</dbReference>
<keyword evidence="2" id="KW-0645">Protease</keyword>
<dbReference type="PANTHER" id="PTHR22726:SF1">
    <property type="entry name" value="METALLOENDOPEPTIDASE OMA1, MITOCHONDRIAL"/>
    <property type="match status" value="1"/>
</dbReference>
<evidence type="ECO:0000256" key="9">
    <source>
        <dbReference type="SAM" id="SignalP"/>
    </source>
</evidence>
<dbReference type="AlphaFoldDB" id="A0A484HHT5"/>
<evidence type="ECO:0000256" key="5">
    <source>
        <dbReference type="ARBA" id="ARBA00022833"/>
    </source>
</evidence>
<dbReference type="SMART" id="SM00028">
    <property type="entry name" value="TPR"/>
    <property type="match status" value="3"/>
</dbReference>
<evidence type="ECO:0000256" key="4">
    <source>
        <dbReference type="ARBA" id="ARBA00022801"/>
    </source>
</evidence>
<dbReference type="GO" id="GO:0004222">
    <property type="term" value="F:metalloendopeptidase activity"/>
    <property type="evidence" value="ECO:0007669"/>
    <property type="project" value="InterPro"/>
</dbReference>
<keyword evidence="3" id="KW-0479">Metal-binding</keyword>
<dbReference type="GO" id="GO:0051603">
    <property type="term" value="P:proteolysis involved in protein catabolic process"/>
    <property type="evidence" value="ECO:0007669"/>
    <property type="project" value="TreeGrafter"/>
</dbReference>
<keyword evidence="6" id="KW-0482">Metalloprotease</keyword>
<organism evidence="11">
    <name type="scientific">uncultured Desulfobacteraceae bacterium</name>
    <dbReference type="NCBI Taxonomy" id="218296"/>
    <lineage>
        <taxon>Bacteria</taxon>
        <taxon>Pseudomonadati</taxon>
        <taxon>Thermodesulfobacteriota</taxon>
        <taxon>Desulfobacteria</taxon>
        <taxon>Desulfobacterales</taxon>
        <taxon>Desulfobacteraceae</taxon>
        <taxon>environmental samples</taxon>
    </lineage>
</organism>
<feature type="repeat" description="TPR" evidence="7">
    <location>
        <begin position="332"/>
        <end position="365"/>
    </location>
</feature>
<dbReference type="GO" id="GO:0046872">
    <property type="term" value="F:metal ion binding"/>
    <property type="evidence" value="ECO:0007669"/>
    <property type="project" value="UniProtKB-KW"/>
</dbReference>
<dbReference type="InterPro" id="IPR001915">
    <property type="entry name" value="Peptidase_M48"/>
</dbReference>
<dbReference type="InterPro" id="IPR019734">
    <property type="entry name" value="TPR_rpt"/>
</dbReference>
<keyword evidence="5" id="KW-0862">Zinc</keyword>
<dbReference type="Pfam" id="PF01435">
    <property type="entry name" value="Peptidase_M48"/>
    <property type="match status" value="1"/>
</dbReference>
<evidence type="ECO:0000259" key="10">
    <source>
        <dbReference type="Pfam" id="PF01435"/>
    </source>
</evidence>
<keyword evidence="4" id="KW-0378">Hydrolase</keyword>
<protein>
    <recommendedName>
        <fullName evidence="10">Peptidase M48 domain-containing protein</fullName>
    </recommendedName>
</protein>